<evidence type="ECO:0000313" key="3">
    <source>
        <dbReference type="EMBL" id="PHT31802.1"/>
    </source>
</evidence>
<evidence type="ECO:0000256" key="1">
    <source>
        <dbReference type="PROSITE-ProRule" id="PRU00703"/>
    </source>
</evidence>
<dbReference type="PROSITE" id="PS51257">
    <property type="entry name" value="PROKAR_LIPOPROTEIN"/>
    <property type="match status" value="1"/>
</dbReference>
<keyword evidence="1" id="KW-0129">CBS domain</keyword>
<dbReference type="STRING" id="33114.A0A2G2VFP9"/>
<dbReference type="OrthoDB" id="1746265at2759"/>
<proteinExistence type="predicted"/>
<dbReference type="EMBL" id="MLFT02000012">
    <property type="protein sequence ID" value="PHT31802.1"/>
    <property type="molecule type" value="Genomic_DNA"/>
</dbReference>
<gene>
    <name evidence="3" type="ORF">CQW23_28139</name>
</gene>
<evidence type="ECO:0000313" key="4">
    <source>
        <dbReference type="Proteomes" id="UP000224567"/>
    </source>
</evidence>
<dbReference type="InterPro" id="IPR046342">
    <property type="entry name" value="CBS_dom_sf"/>
</dbReference>
<dbReference type="Pfam" id="PF00571">
    <property type="entry name" value="CBS"/>
    <property type="match status" value="1"/>
</dbReference>
<dbReference type="SUPFAM" id="SSF54631">
    <property type="entry name" value="CBS-domain pair"/>
    <property type="match status" value="1"/>
</dbReference>
<reference evidence="4" key="2">
    <citation type="journal article" date="2017" name="J. Anim. Genet.">
        <title>Multiple reference genome sequences of hot pepper reveal the massive evolution of plant disease resistance genes by retroduplication.</title>
        <authorList>
            <person name="Kim S."/>
            <person name="Park J."/>
            <person name="Yeom S.-I."/>
            <person name="Kim Y.-M."/>
            <person name="Seo E."/>
            <person name="Kim K.-T."/>
            <person name="Kim M.-S."/>
            <person name="Lee J.M."/>
            <person name="Cheong K."/>
            <person name="Shin H.-S."/>
            <person name="Kim S.-B."/>
            <person name="Han K."/>
            <person name="Lee J."/>
            <person name="Park M."/>
            <person name="Lee H.-A."/>
            <person name="Lee H.-Y."/>
            <person name="Lee Y."/>
            <person name="Oh S."/>
            <person name="Lee J.H."/>
            <person name="Choi E."/>
            <person name="Choi E."/>
            <person name="Lee S.E."/>
            <person name="Jeon J."/>
            <person name="Kim H."/>
            <person name="Choi G."/>
            <person name="Song H."/>
            <person name="Lee J."/>
            <person name="Lee S.-C."/>
            <person name="Kwon J.-K."/>
            <person name="Lee H.-Y."/>
            <person name="Koo N."/>
            <person name="Hong Y."/>
            <person name="Kim R.W."/>
            <person name="Kang W.-H."/>
            <person name="Huh J.H."/>
            <person name="Kang B.-C."/>
            <person name="Yang T.-J."/>
            <person name="Lee Y.-H."/>
            <person name="Bennetzen J.L."/>
            <person name="Choi D."/>
        </authorList>
    </citation>
    <scope>NUCLEOTIDE SEQUENCE [LARGE SCALE GENOMIC DNA]</scope>
    <source>
        <strain evidence="4">cv. PBC81</strain>
    </source>
</reference>
<organism evidence="3 4">
    <name type="scientific">Capsicum baccatum</name>
    <name type="common">Peruvian pepper</name>
    <dbReference type="NCBI Taxonomy" id="33114"/>
    <lineage>
        <taxon>Eukaryota</taxon>
        <taxon>Viridiplantae</taxon>
        <taxon>Streptophyta</taxon>
        <taxon>Embryophyta</taxon>
        <taxon>Tracheophyta</taxon>
        <taxon>Spermatophyta</taxon>
        <taxon>Magnoliopsida</taxon>
        <taxon>eudicotyledons</taxon>
        <taxon>Gunneridae</taxon>
        <taxon>Pentapetalae</taxon>
        <taxon>asterids</taxon>
        <taxon>lamiids</taxon>
        <taxon>Solanales</taxon>
        <taxon>Solanaceae</taxon>
        <taxon>Solanoideae</taxon>
        <taxon>Capsiceae</taxon>
        <taxon>Capsicum</taxon>
    </lineage>
</organism>
<protein>
    <recommendedName>
        <fullName evidence="2">CBS domain-containing protein</fullName>
    </recommendedName>
</protein>
<dbReference type="AlphaFoldDB" id="A0A2G2VFP9"/>
<dbReference type="InterPro" id="IPR000644">
    <property type="entry name" value="CBS_dom"/>
</dbReference>
<dbReference type="Gene3D" id="3.10.580.10">
    <property type="entry name" value="CBS-domain"/>
    <property type="match status" value="1"/>
</dbReference>
<evidence type="ECO:0000259" key="2">
    <source>
        <dbReference type="PROSITE" id="PS51371"/>
    </source>
</evidence>
<sequence length="110" mass="12157">MRLQEKKLGLMMELMDEEFPASSSSSSVLSCSSNDKLRLSRNLSGRSSARRSEAIACYPGSSLVAVLIQALTHPASFIWVIDEDHNLVGLVTFKEILKVFRSIANARLQT</sequence>
<dbReference type="Proteomes" id="UP000224567">
    <property type="component" value="Unassembled WGS sequence"/>
</dbReference>
<comment type="caution">
    <text evidence="3">The sequence shown here is derived from an EMBL/GenBank/DDBJ whole genome shotgun (WGS) entry which is preliminary data.</text>
</comment>
<keyword evidence="4" id="KW-1185">Reference proteome</keyword>
<dbReference type="PROSITE" id="PS51371">
    <property type="entry name" value="CBS"/>
    <property type="match status" value="1"/>
</dbReference>
<name>A0A2G2VFP9_CAPBA</name>
<reference evidence="3 4" key="1">
    <citation type="journal article" date="2017" name="Genome Biol.">
        <title>New reference genome sequences of hot pepper reveal the massive evolution of plant disease-resistance genes by retroduplication.</title>
        <authorList>
            <person name="Kim S."/>
            <person name="Park J."/>
            <person name="Yeom S.I."/>
            <person name="Kim Y.M."/>
            <person name="Seo E."/>
            <person name="Kim K.T."/>
            <person name="Kim M.S."/>
            <person name="Lee J.M."/>
            <person name="Cheong K."/>
            <person name="Shin H.S."/>
            <person name="Kim S.B."/>
            <person name="Han K."/>
            <person name="Lee J."/>
            <person name="Park M."/>
            <person name="Lee H.A."/>
            <person name="Lee H.Y."/>
            <person name="Lee Y."/>
            <person name="Oh S."/>
            <person name="Lee J.H."/>
            <person name="Choi E."/>
            <person name="Choi E."/>
            <person name="Lee S.E."/>
            <person name="Jeon J."/>
            <person name="Kim H."/>
            <person name="Choi G."/>
            <person name="Song H."/>
            <person name="Lee J."/>
            <person name="Lee S.C."/>
            <person name="Kwon J.K."/>
            <person name="Lee H.Y."/>
            <person name="Koo N."/>
            <person name="Hong Y."/>
            <person name="Kim R.W."/>
            <person name="Kang W.H."/>
            <person name="Huh J.H."/>
            <person name="Kang B.C."/>
            <person name="Yang T.J."/>
            <person name="Lee Y.H."/>
            <person name="Bennetzen J.L."/>
            <person name="Choi D."/>
        </authorList>
    </citation>
    <scope>NUCLEOTIDE SEQUENCE [LARGE SCALE GENOMIC DNA]</scope>
    <source>
        <strain evidence="4">cv. PBC81</strain>
    </source>
</reference>
<accession>A0A2G2VFP9</accession>
<feature type="domain" description="CBS" evidence="2">
    <location>
        <begin position="49"/>
        <end position="107"/>
    </location>
</feature>